<organism evidence="1 2">
    <name type="scientific">Araneus ventricosus</name>
    <name type="common">Orbweaver spider</name>
    <name type="synonym">Epeira ventricosa</name>
    <dbReference type="NCBI Taxonomy" id="182803"/>
    <lineage>
        <taxon>Eukaryota</taxon>
        <taxon>Metazoa</taxon>
        <taxon>Ecdysozoa</taxon>
        <taxon>Arthropoda</taxon>
        <taxon>Chelicerata</taxon>
        <taxon>Arachnida</taxon>
        <taxon>Araneae</taxon>
        <taxon>Araneomorphae</taxon>
        <taxon>Entelegynae</taxon>
        <taxon>Araneoidea</taxon>
        <taxon>Araneidae</taxon>
        <taxon>Araneus</taxon>
    </lineage>
</organism>
<name>A0A4Y2L5A1_ARAVE</name>
<keyword evidence="2" id="KW-1185">Reference proteome</keyword>
<dbReference type="Proteomes" id="UP000499080">
    <property type="component" value="Unassembled WGS sequence"/>
</dbReference>
<protein>
    <submittedName>
        <fullName evidence="1">Uncharacterized protein</fullName>
    </submittedName>
</protein>
<gene>
    <name evidence="1" type="ORF">AVEN_252728_1</name>
</gene>
<evidence type="ECO:0000313" key="1">
    <source>
        <dbReference type="EMBL" id="GBN09881.1"/>
    </source>
</evidence>
<sequence>FKSTKSLVKEFEFGFNPPPVLEAVRSSDESADLEAGKLPPTWFAHYHHQRSSYTVSFHGHILQYCVQKIRG</sequence>
<evidence type="ECO:0000313" key="2">
    <source>
        <dbReference type="Proteomes" id="UP000499080"/>
    </source>
</evidence>
<comment type="caution">
    <text evidence="1">The sequence shown here is derived from an EMBL/GenBank/DDBJ whole genome shotgun (WGS) entry which is preliminary data.</text>
</comment>
<accession>A0A4Y2L5A1</accession>
<feature type="non-terminal residue" evidence="1">
    <location>
        <position position="1"/>
    </location>
</feature>
<dbReference type="AlphaFoldDB" id="A0A4Y2L5A1"/>
<reference evidence="1 2" key="1">
    <citation type="journal article" date="2019" name="Sci. Rep.">
        <title>Orb-weaving spider Araneus ventricosus genome elucidates the spidroin gene catalogue.</title>
        <authorList>
            <person name="Kono N."/>
            <person name="Nakamura H."/>
            <person name="Ohtoshi R."/>
            <person name="Moran D.A.P."/>
            <person name="Shinohara A."/>
            <person name="Yoshida Y."/>
            <person name="Fujiwara M."/>
            <person name="Mori M."/>
            <person name="Tomita M."/>
            <person name="Arakawa K."/>
        </authorList>
    </citation>
    <scope>NUCLEOTIDE SEQUENCE [LARGE SCALE GENOMIC DNA]</scope>
</reference>
<proteinExistence type="predicted"/>
<dbReference type="EMBL" id="BGPR01117410">
    <property type="protein sequence ID" value="GBN09881.1"/>
    <property type="molecule type" value="Genomic_DNA"/>
</dbReference>